<protein>
    <recommendedName>
        <fullName evidence="2">acid phosphatase</fullName>
        <ecNumber evidence="2">3.1.3.2</ecNumber>
    </recommendedName>
</protein>
<dbReference type="FunFam" id="3.40.720.10:FF:000043">
    <property type="entry name" value="Acid phosphatase PHOa"/>
    <property type="match status" value="1"/>
</dbReference>
<keyword evidence="3" id="KW-0378">Hydrolase</keyword>
<dbReference type="GO" id="GO:0009395">
    <property type="term" value="P:phospholipid catabolic process"/>
    <property type="evidence" value="ECO:0007669"/>
    <property type="project" value="TreeGrafter"/>
</dbReference>
<dbReference type="InterPro" id="IPR017850">
    <property type="entry name" value="Alkaline_phosphatase_core_sf"/>
</dbReference>
<keyword evidence="4" id="KW-0732">Signal</keyword>
<evidence type="ECO:0000256" key="1">
    <source>
        <dbReference type="ARBA" id="ARBA00000032"/>
    </source>
</evidence>
<evidence type="ECO:0000256" key="3">
    <source>
        <dbReference type="ARBA" id="ARBA00022801"/>
    </source>
</evidence>
<dbReference type="PANTHER" id="PTHR31956:SF8">
    <property type="entry name" value="ACID PHOSPHATASE PHOA (AFU_ORTHOLOGUE AFUA_1G03570)"/>
    <property type="match status" value="1"/>
</dbReference>
<dbReference type="InterPro" id="IPR007312">
    <property type="entry name" value="Phosphoesterase"/>
</dbReference>
<dbReference type="Gene3D" id="3.40.720.10">
    <property type="entry name" value="Alkaline Phosphatase, subunit A"/>
    <property type="match status" value="1"/>
</dbReference>
<dbReference type="PANTHER" id="PTHR31956">
    <property type="entry name" value="NON-SPECIFIC PHOSPHOLIPASE C4-RELATED"/>
    <property type="match status" value="1"/>
</dbReference>
<dbReference type="EC" id="3.1.3.2" evidence="2"/>
<name>A0AAD6CVR1_9EURO</name>
<dbReference type="EMBL" id="JAQIZZ010000005">
    <property type="protein sequence ID" value="KAJ5541056.1"/>
    <property type="molecule type" value="Genomic_DNA"/>
</dbReference>
<keyword evidence="6" id="KW-1185">Reference proteome</keyword>
<evidence type="ECO:0000313" key="6">
    <source>
        <dbReference type="Proteomes" id="UP001220324"/>
    </source>
</evidence>
<evidence type="ECO:0000256" key="4">
    <source>
        <dbReference type="SAM" id="SignalP"/>
    </source>
</evidence>
<comment type="caution">
    <text evidence="5">The sequence shown here is derived from an EMBL/GenBank/DDBJ whole genome shotgun (WGS) entry which is preliminary data.</text>
</comment>
<proteinExistence type="predicted"/>
<evidence type="ECO:0000256" key="2">
    <source>
        <dbReference type="ARBA" id="ARBA00012646"/>
    </source>
</evidence>
<gene>
    <name evidence="5" type="ORF">N7494_006132</name>
</gene>
<reference evidence="5 6" key="1">
    <citation type="journal article" date="2023" name="IMA Fungus">
        <title>Comparative genomic study of the Penicillium genus elucidates a diverse pangenome and 15 lateral gene transfer events.</title>
        <authorList>
            <person name="Petersen C."/>
            <person name="Sorensen T."/>
            <person name="Nielsen M.R."/>
            <person name="Sondergaard T.E."/>
            <person name="Sorensen J.L."/>
            <person name="Fitzpatrick D.A."/>
            <person name="Frisvad J.C."/>
            <person name="Nielsen K.L."/>
        </authorList>
    </citation>
    <scope>NUCLEOTIDE SEQUENCE [LARGE SCALE GENOMIC DNA]</scope>
    <source>
        <strain evidence="5 6">IBT 35679</strain>
    </source>
</reference>
<feature type="signal peptide" evidence="4">
    <location>
        <begin position="1"/>
        <end position="16"/>
    </location>
</feature>
<sequence length="480" mass="51993">MAFIAAVLAVAGLAAGATITTTEPALAAIEAAQQTTVPLAWTSNVTGKAFDRFYQVWLENVDYNDAAGNADQQWLASQGITLTNYYAVGHTSQPNYCAAASGDNYGMDNDLFHDIPTNVSTVADLLNTKGISWGEYQEDMPYPGFQGYNYSNQKTYADDYVRKHNPLVIFDKISSNDTALRLIKNFTSFETELQNKQLPQWAFITPNMTNDAHDTNVTYGSAWLRGFVSGLMNNTYFWDNTLMLLSFDESEVYNVPESEIYDVRNRVFSILLGGAVPKHLVGTTDDTVYTHYSTLSTVEANWGLPSLGRWDCGANLFQFVADKVGYTNWAIDDTNLYINESLPGPLMRWGLTAYRSSWPVPSTSDSCAAGNGILQSVIDMYKGRAPTYNYTAPFPYDALYGMDVGIPYSRNGTTYISGVNTTGVVGHDTFSSTPGVSSDLPASTTTGIAAASTSTGAASTLAISAAGSLTAVLMVALGLL</sequence>
<dbReference type="AlphaFoldDB" id="A0AAD6CVR1"/>
<comment type="catalytic activity">
    <reaction evidence="1">
        <text>a phosphate monoester + H2O = an alcohol + phosphate</text>
        <dbReference type="Rhea" id="RHEA:15017"/>
        <dbReference type="ChEBI" id="CHEBI:15377"/>
        <dbReference type="ChEBI" id="CHEBI:30879"/>
        <dbReference type="ChEBI" id="CHEBI:43474"/>
        <dbReference type="ChEBI" id="CHEBI:67140"/>
        <dbReference type="EC" id="3.1.3.2"/>
    </reaction>
</comment>
<dbReference type="Proteomes" id="UP001220324">
    <property type="component" value="Unassembled WGS sequence"/>
</dbReference>
<feature type="chain" id="PRO_5042156624" description="acid phosphatase" evidence="4">
    <location>
        <begin position="17"/>
        <end position="480"/>
    </location>
</feature>
<evidence type="ECO:0000313" key="5">
    <source>
        <dbReference type="EMBL" id="KAJ5541056.1"/>
    </source>
</evidence>
<organism evidence="5 6">
    <name type="scientific">Penicillium frequentans</name>
    <dbReference type="NCBI Taxonomy" id="3151616"/>
    <lineage>
        <taxon>Eukaryota</taxon>
        <taxon>Fungi</taxon>
        <taxon>Dikarya</taxon>
        <taxon>Ascomycota</taxon>
        <taxon>Pezizomycotina</taxon>
        <taxon>Eurotiomycetes</taxon>
        <taxon>Eurotiomycetidae</taxon>
        <taxon>Eurotiales</taxon>
        <taxon>Aspergillaceae</taxon>
        <taxon>Penicillium</taxon>
    </lineage>
</organism>
<dbReference type="GO" id="GO:0003993">
    <property type="term" value="F:acid phosphatase activity"/>
    <property type="evidence" value="ECO:0007669"/>
    <property type="project" value="UniProtKB-EC"/>
</dbReference>
<accession>A0AAD6CVR1</accession>
<dbReference type="Pfam" id="PF04185">
    <property type="entry name" value="Phosphoesterase"/>
    <property type="match status" value="1"/>
</dbReference>